<dbReference type="InterPro" id="IPR025886">
    <property type="entry name" value="PP2-like"/>
</dbReference>
<evidence type="ECO:0000259" key="1">
    <source>
        <dbReference type="Pfam" id="PF12937"/>
    </source>
</evidence>
<gene>
    <name evidence="2" type="primary">PP2B2</name>
    <name evidence="2" type="ORF">Zm00014a_007458</name>
</gene>
<dbReference type="AlphaFoldDB" id="A0A3L6GD46"/>
<accession>A0A3L6GD46</accession>
<dbReference type="ExpressionAtlas" id="A0A3L6GD46">
    <property type="expression patterns" value="baseline and differential"/>
</dbReference>
<dbReference type="InterPro" id="IPR001810">
    <property type="entry name" value="F-box_dom"/>
</dbReference>
<dbReference type="Pfam" id="PF14299">
    <property type="entry name" value="PP2"/>
    <property type="match status" value="1"/>
</dbReference>
<evidence type="ECO:0000313" key="3">
    <source>
        <dbReference type="Proteomes" id="UP000251960"/>
    </source>
</evidence>
<dbReference type="PANTHER" id="PTHR32278">
    <property type="entry name" value="F-BOX DOMAIN-CONTAINING PROTEIN"/>
    <property type="match status" value="1"/>
</dbReference>
<sequence length="307" mass="32967">MEEAAVARTTSETQVGDLPEVCLAQAIARTSPRDACRCAAVSPAFRVAADSDQVWRAFLPEQLEAAEDHLDSRRVSPPSQAAHPAATVRGLSKKDAYLSLCDAAGAVAVDGSGCRVWLERASGATCYALSARRLSLPWDDGEFSWRFTHHPRSRFAEVAELVDCTCLDIYGSLPLAALTPATVYAAFLVYGTAPEGAYRGLSYPDQETAVAVGGRVVARHAVCLRPDDAEARKFRGRGAGEEARRPSLRADGWEEMEMGRLRTPPVESGGGGGDVCVVQASFEVLGWYPKRGLVVEGIEFRALHDAS</sequence>
<dbReference type="InterPro" id="IPR036047">
    <property type="entry name" value="F-box-like_dom_sf"/>
</dbReference>
<dbReference type="Proteomes" id="UP000251960">
    <property type="component" value="Chromosome 10"/>
</dbReference>
<dbReference type="SUPFAM" id="SSF81383">
    <property type="entry name" value="F-box domain"/>
    <property type="match status" value="1"/>
</dbReference>
<comment type="caution">
    <text evidence="2">The sequence shown here is derived from an EMBL/GenBank/DDBJ whole genome shotgun (WGS) entry which is preliminary data.</text>
</comment>
<name>A0A3L6GD46_MAIZE</name>
<organism evidence="2 3">
    <name type="scientific">Zea mays</name>
    <name type="common">Maize</name>
    <dbReference type="NCBI Taxonomy" id="4577"/>
    <lineage>
        <taxon>Eukaryota</taxon>
        <taxon>Viridiplantae</taxon>
        <taxon>Streptophyta</taxon>
        <taxon>Embryophyta</taxon>
        <taxon>Tracheophyta</taxon>
        <taxon>Spermatophyta</taxon>
        <taxon>Magnoliopsida</taxon>
        <taxon>Liliopsida</taxon>
        <taxon>Poales</taxon>
        <taxon>Poaceae</taxon>
        <taxon>PACMAD clade</taxon>
        <taxon>Panicoideae</taxon>
        <taxon>Andropogonodae</taxon>
        <taxon>Andropogoneae</taxon>
        <taxon>Tripsacinae</taxon>
        <taxon>Zea</taxon>
    </lineage>
</organism>
<protein>
    <submittedName>
        <fullName evidence="2">Putative F-box protein PP2-B2</fullName>
    </submittedName>
</protein>
<dbReference type="PANTHER" id="PTHR32278:SF12">
    <property type="entry name" value="OS08G0150700 PROTEIN"/>
    <property type="match status" value="1"/>
</dbReference>
<dbReference type="Pfam" id="PF12937">
    <property type="entry name" value="F-box-like"/>
    <property type="match status" value="1"/>
</dbReference>
<dbReference type="CDD" id="cd22162">
    <property type="entry name" value="F-box_AtSKIP3-like"/>
    <property type="match status" value="1"/>
</dbReference>
<feature type="domain" description="F-box" evidence="1">
    <location>
        <begin position="16"/>
        <end position="57"/>
    </location>
</feature>
<evidence type="ECO:0000313" key="2">
    <source>
        <dbReference type="EMBL" id="PWZ46452.1"/>
    </source>
</evidence>
<dbReference type="Gene3D" id="1.20.1280.50">
    <property type="match status" value="1"/>
</dbReference>
<reference evidence="2 3" key="1">
    <citation type="journal article" date="2018" name="Nat. Genet.">
        <title>Extensive intraspecific gene order and gene structural variations between Mo17 and other maize genomes.</title>
        <authorList>
            <person name="Sun S."/>
            <person name="Zhou Y."/>
            <person name="Chen J."/>
            <person name="Shi J."/>
            <person name="Zhao H."/>
            <person name="Zhao H."/>
            <person name="Song W."/>
            <person name="Zhang M."/>
            <person name="Cui Y."/>
            <person name="Dong X."/>
            <person name="Liu H."/>
            <person name="Ma X."/>
            <person name="Jiao Y."/>
            <person name="Wang B."/>
            <person name="Wei X."/>
            <person name="Stein J.C."/>
            <person name="Glaubitz J.C."/>
            <person name="Lu F."/>
            <person name="Yu G."/>
            <person name="Liang C."/>
            <person name="Fengler K."/>
            <person name="Li B."/>
            <person name="Rafalski A."/>
            <person name="Schnable P.S."/>
            <person name="Ware D.H."/>
            <person name="Buckler E.S."/>
            <person name="Lai J."/>
        </authorList>
    </citation>
    <scope>NUCLEOTIDE SEQUENCE [LARGE SCALE GENOMIC DNA]</scope>
    <source>
        <strain evidence="3">cv. Missouri 17</strain>
        <tissue evidence="2">Seedling</tissue>
    </source>
</reference>
<proteinExistence type="predicted"/>
<dbReference type="EMBL" id="NCVQ01000002">
    <property type="protein sequence ID" value="PWZ46452.1"/>
    <property type="molecule type" value="Genomic_DNA"/>
</dbReference>